<reference evidence="1 2" key="1">
    <citation type="submission" date="2020-01" db="EMBL/GenBank/DDBJ databases">
        <title>Genomes of bacteria type strains.</title>
        <authorList>
            <person name="Chen J."/>
            <person name="Zhu S."/>
            <person name="Chen J."/>
        </authorList>
    </citation>
    <scope>NUCLEOTIDE SEQUENCE [LARGE SCALE GENOMIC DNA]</scope>
    <source>
        <strain evidence="1 2">KCTC 52919</strain>
    </source>
</reference>
<dbReference type="InterPro" id="IPR036390">
    <property type="entry name" value="WH_DNA-bd_sf"/>
</dbReference>
<gene>
    <name evidence="1" type="ORF">GTW51_01660</name>
</gene>
<comment type="caution">
    <text evidence="1">The sequence shown here is derived from an EMBL/GenBank/DDBJ whole genome shotgun (WGS) entry which is preliminary data.</text>
</comment>
<dbReference type="SUPFAM" id="SSF46785">
    <property type="entry name" value="Winged helix' DNA-binding domain"/>
    <property type="match status" value="1"/>
</dbReference>
<dbReference type="InterPro" id="IPR043135">
    <property type="entry name" value="Fur_C"/>
</dbReference>
<keyword evidence="2" id="KW-1185">Reference proteome</keyword>
<dbReference type="EMBL" id="JAAAMJ010000001">
    <property type="protein sequence ID" value="NDV85402.1"/>
    <property type="molecule type" value="Genomic_DNA"/>
</dbReference>
<sequence>MDTLRNHERVYQVLKAARTPLSAYALLAALRGQGITAPLTVYRALERLVLEGRVHCLESLKAYVVCRHPSEHAGGSAVFAICRDCGVAEELVQPAAFARLREAGERHGFATDEASIELRGYCAACRERADAHV</sequence>
<organism evidence="1 2">
    <name type="scientific">Aurantimonas aggregata</name>
    <dbReference type="NCBI Taxonomy" id="2047720"/>
    <lineage>
        <taxon>Bacteria</taxon>
        <taxon>Pseudomonadati</taxon>
        <taxon>Pseudomonadota</taxon>
        <taxon>Alphaproteobacteria</taxon>
        <taxon>Hyphomicrobiales</taxon>
        <taxon>Aurantimonadaceae</taxon>
        <taxon>Aurantimonas</taxon>
    </lineage>
</organism>
<accession>A0A6L9MD00</accession>
<dbReference type="InterPro" id="IPR036388">
    <property type="entry name" value="WH-like_DNA-bd_sf"/>
</dbReference>
<evidence type="ECO:0000313" key="2">
    <source>
        <dbReference type="Proteomes" id="UP000476332"/>
    </source>
</evidence>
<protein>
    <submittedName>
        <fullName evidence="1">Transcriptional repressor</fullName>
    </submittedName>
</protein>
<dbReference type="Gene3D" id="3.30.1490.190">
    <property type="match status" value="1"/>
</dbReference>
<evidence type="ECO:0000313" key="1">
    <source>
        <dbReference type="EMBL" id="NDV85402.1"/>
    </source>
</evidence>
<name>A0A6L9MD00_9HYPH</name>
<proteinExistence type="predicted"/>
<dbReference type="Proteomes" id="UP000476332">
    <property type="component" value="Unassembled WGS sequence"/>
</dbReference>
<dbReference type="Gene3D" id="1.10.10.10">
    <property type="entry name" value="Winged helix-like DNA-binding domain superfamily/Winged helix DNA-binding domain"/>
    <property type="match status" value="1"/>
</dbReference>
<dbReference type="AlphaFoldDB" id="A0A6L9MD00"/>